<evidence type="ECO:0000256" key="2">
    <source>
        <dbReference type="SAM" id="MobiDB-lite"/>
    </source>
</evidence>
<dbReference type="SMART" id="SM00271">
    <property type="entry name" value="DnaJ"/>
    <property type="match status" value="1"/>
</dbReference>
<dbReference type="STRING" id="554155.C5FX74"/>
<feature type="compositionally biased region" description="Basic and acidic residues" evidence="2">
    <location>
        <begin position="109"/>
        <end position="124"/>
    </location>
</feature>
<dbReference type="RefSeq" id="XP_002843950.1">
    <property type="nucleotide sequence ID" value="XM_002843904.1"/>
</dbReference>
<feature type="domain" description="J" evidence="3">
    <location>
        <begin position="9"/>
        <end position="74"/>
    </location>
</feature>
<dbReference type="PANTHER" id="PTHR44240">
    <property type="entry name" value="DNAJ DOMAIN (PROKARYOTIC HEAT SHOCK PROTEIN)-RELATED"/>
    <property type="match status" value="1"/>
</dbReference>
<dbReference type="PANTHER" id="PTHR44240:SF10">
    <property type="entry name" value="J DOMAIN-CONTAINING PROTEIN"/>
    <property type="match status" value="1"/>
</dbReference>
<feature type="region of interest" description="Disordered" evidence="2">
    <location>
        <begin position="77"/>
        <end position="124"/>
    </location>
</feature>
<dbReference type="Pfam" id="PF00226">
    <property type="entry name" value="DnaJ"/>
    <property type="match status" value="1"/>
</dbReference>
<dbReference type="eggNOG" id="KOG0691">
    <property type="taxonomic scope" value="Eukaryota"/>
</dbReference>
<evidence type="ECO:0000313" key="5">
    <source>
        <dbReference type="Proteomes" id="UP000002035"/>
    </source>
</evidence>
<dbReference type="Gene3D" id="1.10.287.110">
    <property type="entry name" value="DnaJ domain"/>
    <property type="match status" value="1"/>
</dbReference>
<dbReference type="OrthoDB" id="436519at2759"/>
<dbReference type="VEuPathDB" id="FungiDB:MCYG_07733"/>
<dbReference type="InterPro" id="IPR052276">
    <property type="entry name" value="Diphthamide-biosynth_chaperone"/>
</dbReference>
<organism evidence="4 5">
    <name type="scientific">Arthroderma otae (strain ATCC MYA-4605 / CBS 113480)</name>
    <name type="common">Microsporum canis</name>
    <dbReference type="NCBI Taxonomy" id="554155"/>
    <lineage>
        <taxon>Eukaryota</taxon>
        <taxon>Fungi</taxon>
        <taxon>Dikarya</taxon>
        <taxon>Ascomycota</taxon>
        <taxon>Pezizomycotina</taxon>
        <taxon>Eurotiomycetes</taxon>
        <taxon>Eurotiomycetidae</taxon>
        <taxon>Onygenales</taxon>
        <taxon>Arthrodermataceae</taxon>
        <taxon>Microsporum</taxon>
    </lineage>
</organism>
<keyword evidence="1" id="KW-0175">Coiled coil</keyword>
<feature type="coiled-coil region" evidence="1">
    <location>
        <begin position="155"/>
        <end position="316"/>
    </location>
</feature>
<dbReference type="EMBL" id="DS995707">
    <property type="protein sequence ID" value="EEQ34914.1"/>
    <property type="molecule type" value="Genomic_DNA"/>
</dbReference>
<proteinExistence type="predicted"/>
<dbReference type="InterPro" id="IPR036869">
    <property type="entry name" value="J_dom_sf"/>
</dbReference>
<evidence type="ECO:0000313" key="4">
    <source>
        <dbReference type="EMBL" id="EEQ34914.1"/>
    </source>
</evidence>
<protein>
    <recommendedName>
        <fullName evidence="3">J domain-containing protein</fullName>
    </recommendedName>
</protein>
<dbReference type="PRINTS" id="PR00625">
    <property type="entry name" value="JDOMAIN"/>
</dbReference>
<keyword evidence="5" id="KW-1185">Reference proteome</keyword>
<evidence type="ECO:0000259" key="3">
    <source>
        <dbReference type="PROSITE" id="PS50076"/>
    </source>
</evidence>
<dbReference type="GeneID" id="9225512"/>
<dbReference type="CDD" id="cd06257">
    <property type="entry name" value="DnaJ"/>
    <property type="match status" value="1"/>
</dbReference>
<reference evidence="5" key="1">
    <citation type="journal article" date="2012" name="MBio">
        <title>Comparative genome analysis of Trichophyton rubrum and related dermatophytes reveals candidate genes involved in infection.</title>
        <authorList>
            <person name="Martinez D.A."/>
            <person name="Oliver B.G."/>
            <person name="Graeser Y."/>
            <person name="Goldberg J.M."/>
            <person name="Li W."/>
            <person name="Martinez-Rossi N.M."/>
            <person name="Monod M."/>
            <person name="Shelest E."/>
            <person name="Barton R.C."/>
            <person name="Birch E."/>
            <person name="Brakhage A.A."/>
            <person name="Chen Z."/>
            <person name="Gurr S.J."/>
            <person name="Heiman D."/>
            <person name="Heitman J."/>
            <person name="Kosti I."/>
            <person name="Rossi A."/>
            <person name="Saif S."/>
            <person name="Samalova M."/>
            <person name="Saunders C.W."/>
            <person name="Shea T."/>
            <person name="Summerbell R.C."/>
            <person name="Xu J."/>
            <person name="Young S."/>
            <person name="Zeng Q."/>
            <person name="Birren B.W."/>
            <person name="Cuomo C.A."/>
            <person name="White T.C."/>
        </authorList>
    </citation>
    <scope>NUCLEOTIDE SEQUENCE [LARGE SCALE GENOMIC DNA]</scope>
    <source>
        <strain evidence="5">ATCC MYA-4605 / CBS 113480</strain>
    </source>
</reference>
<gene>
    <name evidence="4" type="ORF">MCYG_07733</name>
</gene>
<name>C5FX74_ARTOC</name>
<dbReference type="PROSITE" id="PS00636">
    <property type="entry name" value="DNAJ_1"/>
    <property type="match status" value="1"/>
</dbReference>
<dbReference type="SUPFAM" id="SSF46565">
    <property type="entry name" value="Chaperone J-domain"/>
    <property type="match status" value="1"/>
</dbReference>
<accession>C5FX74</accession>
<dbReference type="InterPro" id="IPR001623">
    <property type="entry name" value="DnaJ_domain"/>
</dbReference>
<dbReference type="AlphaFoldDB" id="C5FX74"/>
<dbReference type="Proteomes" id="UP000002035">
    <property type="component" value="Unassembled WGS sequence"/>
</dbReference>
<evidence type="ECO:0000256" key="1">
    <source>
        <dbReference type="SAM" id="Coils"/>
    </source>
</evidence>
<dbReference type="OMA" id="LMGERHD"/>
<sequence length="369" mass="43368">MAPVQTNHDYYAILEIEQTADANSIRASYRRLAKIKHPDKNLTNPNATLEFQLIQEAYSTLSDAEARRSYDLRYPSIKRPAGHTETFPKTASKAVPTTAPNTASKRRSAGHETANEKRTGERHKSILQQLRAKRTLQNDDLLNATRVLCGLQDEVARLTEEIDRAAKEIAAMEKTRAYRTLLPTAQMLEAEKKKERAQRERFNKIVVFKLKHCTMERQEEKVRTCEASLQFTENEIIKVKNDIRRERARREQAEEEKSKKKREQEAFRREYDLDAEIREREAAEAKEAQEFWRRREEAEEEESRRLEEEMKEARRRQIYEERINPRKCESPRQNGCLYGGEWDRIERPMRLGPEAHLGDCSPSRVRYCC</sequence>
<dbReference type="HOGENOM" id="CLU_045130_0_0_1"/>
<dbReference type="PROSITE" id="PS50076">
    <property type="entry name" value="DNAJ_2"/>
    <property type="match status" value="1"/>
</dbReference>
<dbReference type="InterPro" id="IPR018253">
    <property type="entry name" value="DnaJ_domain_CS"/>
</dbReference>